<gene>
    <name evidence="4" type="primary">LOC129923608</name>
</gene>
<evidence type="ECO:0000313" key="4">
    <source>
        <dbReference type="RefSeq" id="XP_055871249.1"/>
    </source>
</evidence>
<feature type="region of interest" description="Disordered" evidence="1">
    <location>
        <begin position="309"/>
        <end position="330"/>
    </location>
</feature>
<evidence type="ECO:0000256" key="1">
    <source>
        <dbReference type="SAM" id="MobiDB-lite"/>
    </source>
</evidence>
<dbReference type="GO" id="GO:0005524">
    <property type="term" value="F:ATP binding"/>
    <property type="evidence" value="ECO:0007669"/>
    <property type="project" value="InterPro"/>
</dbReference>
<evidence type="ECO:0000313" key="3">
    <source>
        <dbReference type="Proteomes" id="UP001165740"/>
    </source>
</evidence>
<dbReference type="RefSeq" id="XP_055871249.1">
    <property type="nucleotide sequence ID" value="XM_056015274.1"/>
</dbReference>
<proteinExistence type="predicted"/>
<sequence>MVINKRLGKSTRDFKQLLLKIALLIDSVHKLKVVLGSIRASQLYVHSISKEDFKIYPVSLAYLHYLEAEQSLHKPTSPPLDDPVLVVRSAPEVLKKNIFSIKSDVFQWAVVALDLSGAREIKSSHGGASSTTDTLNFDTLERSFDLANVQKPKGMKEKLFQLIQKCLSKRRNLRPSMEEIIKKLSSEHEEARIIDNVTHDSNTSASFNASFALNVVNVSYDLADEDHDSLLSSDSSTDTCECVSDPGFTAVNGGTCDTAERVEDGGDSGFNKTKVKVIATEDESSMRYVEIGNNYNHSNMDNVSSQHARYENDENSCTSNEGPQRSEAQIGIRGCLSLPNPAHTRRSQIMRPPSIPSVSGLYFFRISVRQRRLCRI</sequence>
<dbReference type="GeneID" id="129923608"/>
<name>A0A9W2Z8D5_BIOGL</name>
<feature type="compositionally biased region" description="Polar residues" evidence="1">
    <location>
        <begin position="315"/>
        <end position="327"/>
    </location>
</feature>
<dbReference type="Gene3D" id="1.10.510.10">
    <property type="entry name" value="Transferase(Phosphotransferase) domain 1"/>
    <property type="match status" value="1"/>
</dbReference>
<organism evidence="3 4">
    <name type="scientific">Biomphalaria glabrata</name>
    <name type="common">Bloodfluke planorb</name>
    <name type="synonym">Freshwater snail</name>
    <dbReference type="NCBI Taxonomy" id="6526"/>
    <lineage>
        <taxon>Eukaryota</taxon>
        <taxon>Metazoa</taxon>
        <taxon>Spiralia</taxon>
        <taxon>Lophotrochozoa</taxon>
        <taxon>Mollusca</taxon>
        <taxon>Gastropoda</taxon>
        <taxon>Heterobranchia</taxon>
        <taxon>Euthyneura</taxon>
        <taxon>Panpulmonata</taxon>
        <taxon>Hygrophila</taxon>
        <taxon>Lymnaeoidea</taxon>
        <taxon>Planorbidae</taxon>
        <taxon>Biomphalaria</taxon>
    </lineage>
</organism>
<dbReference type="Pfam" id="PF07714">
    <property type="entry name" value="PK_Tyr_Ser-Thr"/>
    <property type="match status" value="1"/>
</dbReference>
<dbReference type="InterPro" id="IPR000719">
    <property type="entry name" value="Prot_kinase_dom"/>
</dbReference>
<evidence type="ECO:0000259" key="2">
    <source>
        <dbReference type="PROSITE" id="PS50011"/>
    </source>
</evidence>
<dbReference type="PROSITE" id="PS50011">
    <property type="entry name" value="PROTEIN_KINASE_DOM"/>
    <property type="match status" value="1"/>
</dbReference>
<dbReference type="OrthoDB" id="6147007at2759"/>
<dbReference type="SUPFAM" id="SSF56112">
    <property type="entry name" value="Protein kinase-like (PK-like)"/>
    <property type="match status" value="1"/>
</dbReference>
<feature type="domain" description="Protein kinase" evidence="2">
    <location>
        <begin position="1"/>
        <end position="191"/>
    </location>
</feature>
<reference evidence="4" key="1">
    <citation type="submission" date="2025-08" db="UniProtKB">
        <authorList>
            <consortium name="RefSeq"/>
        </authorList>
    </citation>
    <scope>IDENTIFICATION</scope>
</reference>
<dbReference type="GO" id="GO:0004672">
    <property type="term" value="F:protein kinase activity"/>
    <property type="evidence" value="ECO:0007669"/>
    <property type="project" value="InterPro"/>
</dbReference>
<dbReference type="AlphaFoldDB" id="A0A9W2Z8D5"/>
<protein>
    <submittedName>
        <fullName evidence="4">Uncharacterized protein LOC129923608</fullName>
    </submittedName>
</protein>
<keyword evidence="3" id="KW-1185">Reference proteome</keyword>
<dbReference type="Proteomes" id="UP001165740">
    <property type="component" value="Chromosome 17"/>
</dbReference>
<dbReference type="InterPro" id="IPR001245">
    <property type="entry name" value="Ser-Thr/Tyr_kinase_cat_dom"/>
</dbReference>
<accession>A0A9W2Z8D5</accession>
<dbReference type="InterPro" id="IPR011009">
    <property type="entry name" value="Kinase-like_dom_sf"/>
</dbReference>
<dbReference type="OMA" id="CADTIYI"/>